<sequence>MKKLIYICLLLPLVAFQSCKKAASPGDNYDFSNPLPPYAEFKALTGLSVKLAANQTTAGTAKVTFITRTALQQDVTVTYSVTGAVNLANQTIVIPKDATTSAEASITIPAKTAPGTAVVTINKVVAADGTLLAIGKDNVAANQKVTITITQL</sequence>
<keyword evidence="3" id="KW-1185">Reference proteome</keyword>
<keyword evidence="1" id="KW-0732">Signal</keyword>
<evidence type="ECO:0000256" key="1">
    <source>
        <dbReference type="SAM" id="SignalP"/>
    </source>
</evidence>
<protein>
    <recommendedName>
        <fullName evidence="4">Calx-beta domain-containing protein</fullName>
    </recommendedName>
</protein>
<proteinExistence type="predicted"/>
<organism evidence="2 3">
    <name type="scientific">Mucilaginibacter antarcticus</name>
    <dbReference type="NCBI Taxonomy" id="1855725"/>
    <lineage>
        <taxon>Bacteria</taxon>
        <taxon>Pseudomonadati</taxon>
        <taxon>Bacteroidota</taxon>
        <taxon>Sphingobacteriia</taxon>
        <taxon>Sphingobacteriales</taxon>
        <taxon>Sphingobacteriaceae</taxon>
        <taxon>Mucilaginibacter</taxon>
    </lineage>
</organism>
<evidence type="ECO:0008006" key="4">
    <source>
        <dbReference type="Google" id="ProtNLM"/>
    </source>
</evidence>
<dbReference type="PROSITE" id="PS51257">
    <property type="entry name" value="PROKAR_LIPOPROTEIN"/>
    <property type="match status" value="1"/>
</dbReference>
<feature type="signal peptide" evidence="1">
    <location>
        <begin position="1"/>
        <end position="22"/>
    </location>
</feature>
<accession>A0ABW5XPC2</accession>
<evidence type="ECO:0000313" key="3">
    <source>
        <dbReference type="Proteomes" id="UP001597601"/>
    </source>
</evidence>
<comment type="caution">
    <text evidence="2">The sequence shown here is derived from an EMBL/GenBank/DDBJ whole genome shotgun (WGS) entry which is preliminary data.</text>
</comment>
<dbReference type="Proteomes" id="UP001597601">
    <property type="component" value="Unassembled WGS sequence"/>
</dbReference>
<evidence type="ECO:0000313" key="2">
    <source>
        <dbReference type="EMBL" id="MFD2863758.1"/>
    </source>
</evidence>
<name>A0ABW5XPC2_9SPHI</name>
<dbReference type="RefSeq" id="WP_377123594.1">
    <property type="nucleotide sequence ID" value="NZ_JBHUHN010000001.1"/>
</dbReference>
<reference evidence="3" key="1">
    <citation type="journal article" date="2019" name="Int. J. Syst. Evol. Microbiol.">
        <title>The Global Catalogue of Microorganisms (GCM) 10K type strain sequencing project: providing services to taxonomists for standard genome sequencing and annotation.</title>
        <authorList>
            <consortium name="The Broad Institute Genomics Platform"/>
            <consortium name="The Broad Institute Genome Sequencing Center for Infectious Disease"/>
            <person name="Wu L."/>
            <person name="Ma J."/>
        </authorList>
    </citation>
    <scope>NUCLEOTIDE SEQUENCE [LARGE SCALE GENOMIC DNA]</scope>
    <source>
        <strain evidence="3">KCTC 52232</strain>
    </source>
</reference>
<gene>
    <name evidence="2" type="ORF">ACFSYC_03565</name>
</gene>
<feature type="chain" id="PRO_5046676650" description="Calx-beta domain-containing protein" evidence="1">
    <location>
        <begin position="23"/>
        <end position="152"/>
    </location>
</feature>
<dbReference type="EMBL" id="JBHUON010000002">
    <property type="protein sequence ID" value="MFD2863758.1"/>
    <property type="molecule type" value="Genomic_DNA"/>
</dbReference>